<evidence type="ECO:0000313" key="10">
    <source>
        <dbReference type="Proteomes" id="UP000184476"/>
    </source>
</evidence>
<evidence type="ECO:0000256" key="3">
    <source>
        <dbReference type="ARBA" id="ARBA00022801"/>
    </source>
</evidence>
<sequence length="436" mass="47648">MSSKKPWFEEKVRTIDSNLRYHLQTMRSQVNQTATTMLPVIVQLKPETKEKQKEEIFDIFSKYSAADTSYSLGELPLFCSLYGKLNPQAIRTLTEHQNVVRIFYDRKVQAFLDIASKSTGARDIQLEDGFTGKGITIAVLDTGIYPHPDLLQPTNRIKGFVDFVNQKTDPYDDQGHGTHCAGDAAGNGYKSEGLYAGAAPEANLVGVKVLDEHGAGRLSTVIRGVEWCIENKERYQIRVISLSLGSTALESYRDDPMAQAVEKAWHHGIVVCAAAGNEGPSTGTISTPGNDPLIITVGAADDRNTLDRDDDIRAPFSSLGPTPDGLVKPDIYAPGADIISLSAPDSQLEMQLPESRVSEHYIRLSGTSMATPFCAGVAATLLEANPFLSPNDIKSILMSTSSILEGEQAGYIDVKQSLQIAKQYLEFQKAQQKVHP</sequence>
<dbReference type="InterPro" id="IPR015500">
    <property type="entry name" value="Peptidase_S8_subtilisin-rel"/>
</dbReference>
<dbReference type="SUPFAM" id="SSF52743">
    <property type="entry name" value="Subtilisin-like"/>
    <property type="match status" value="1"/>
</dbReference>
<dbReference type="PANTHER" id="PTHR43806">
    <property type="entry name" value="PEPTIDASE S8"/>
    <property type="match status" value="1"/>
</dbReference>
<dbReference type="CDD" id="cd07487">
    <property type="entry name" value="Peptidases_S8_1"/>
    <property type="match status" value="1"/>
</dbReference>
<name>A0A1M4ZI12_9BACL</name>
<dbReference type="Pfam" id="PF00082">
    <property type="entry name" value="Peptidase_S8"/>
    <property type="match status" value="1"/>
</dbReference>
<evidence type="ECO:0000256" key="5">
    <source>
        <dbReference type="PIRSR" id="PIRSR615500-1"/>
    </source>
</evidence>
<evidence type="ECO:0000256" key="1">
    <source>
        <dbReference type="ARBA" id="ARBA00011073"/>
    </source>
</evidence>
<dbReference type="PROSITE" id="PS00137">
    <property type="entry name" value="SUBTILASE_HIS"/>
    <property type="match status" value="1"/>
</dbReference>
<dbReference type="PANTHER" id="PTHR43806:SF65">
    <property type="entry name" value="SERINE PROTEASE APRX"/>
    <property type="match status" value="1"/>
</dbReference>
<keyword evidence="2 6" id="KW-0645">Protease</keyword>
<accession>A0A1M4ZI12</accession>
<dbReference type="RefSeq" id="WP_073155701.1">
    <property type="nucleotide sequence ID" value="NZ_FQVL01000009.1"/>
</dbReference>
<dbReference type="Gene3D" id="3.40.50.200">
    <property type="entry name" value="Peptidase S8/S53 domain"/>
    <property type="match status" value="1"/>
</dbReference>
<evidence type="ECO:0000256" key="2">
    <source>
        <dbReference type="ARBA" id="ARBA00022670"/>
    </source>
</evidence>
<dbReference type="InterPro" id="IPR050131">
    <property type="entry name" value="Peptidase_S8_subtilisin-like"/>
</dbReference>
<dbReference type="PROSITE" id="PS00136">
    <property type="entry name" value="SUBTILASE_ASP"/>
    <property type="match status" value="1"/>
</dbReference>
<evidence type="ECO:0000256" key="7">
    <source>
        <dbReference type="RuleBase" id="RU003355"/>
    </source>
</evidence>
<dbReference type="Proteomes" id="UP000184476">
    <property type="component" value="Unassembled WGS sequence"/>
</dbReference>
<keyword evidence="10" id="KW-1185">Reference proteome</keyword>
<gene>
    <name evidence="9" type="ORF">SAMN05444392_10967</name>
</gene>
<dbReference type="PROSITE" id="PS51892">
    <property type="entry name" value="SUBTILASE"/>
    <property type="match status" value="1"/>
</dbReference>
<dbReference type="PROSITE" id="PS00138">
    <property type="entry name" value="SUBTILASE_SER"/>
    <property type="match status" value="1"/>
</dbReference>
<dbReference type="InterPro" id="IPR022398">
    <property type="entry name" value="Peptidase_S8_His-AS"/>
</dbReference>
<dbReference type="EMBL" id="FQVL01000009">
    <property type="protein sequence ID" value="SHF17673.1"/>
    <property type="molecule type" value="Genomic_DNA"/>
</dbReference>
<dbReference type="InterPro" id="IPR023827">
    <property type="entry name" value="Peptidase_S8_Asp-AS"/>
</dbReference>
<feature type="active site" description="Charge relay system" evidence="5 6">
    <location>
        <position position="368"/>
    </location>
</feature>
<evidence type="ECO:0000313" key="9">
    <source>
        <dbReference type="EMBL" id="SHF17673.1"/>
    </source>
</evidence>
<dbReference type="InterPro" id="IPR036852">
    <property type="entry name" value="Peptidase_S8/S53_dom_sf"/>
</dbReference>
<organism evidence="9 10">
    <name type="scientific">Seinonella peptonophila</name>
    <dbReference type="NCBI Taxonomy" id="112248"/>
    <lineage>
        <taxon>Bacteria</taxon>
        <taxon>Bacillati</taxon>
        <taxon>Bacillota</taxon>
        <taxon>Bacilli</taxon>
        <taxon>Bacillales</taxon>
        <taxon>Thermoactinomycetaceae</taxon>
        <taxon>Seinonella</taxon>
    </lineage>
</organism>
<dbReference type="GO" id="GO:0004252">
    <property type="term" value="F:serine-type endopeptidase activity"/>
    <property type="evidence" value="ECO:0007669"/>
    <property type="project" value="UniProtKB-UniRule"/>
</dbReference>
<dbReference type="STRING" id="112248.SAMN05444392_10967"/>
<reference evidence="9 10" key="1">
    <citation type="submission" date="2016-11" db="EMBL/GenBank/DDBJ databases">
        <authorList>
            <person name="Jaros S."/>
            <person name="Januszkiewicz K."/>
            <person name="Wedrychowicz H."/>
        </authorList>
    </citation>
    <scope>NUCLEOTIDE SEQUENCE [LARGE SCALE GENOMIC DNA]</scope>
    <source>
        <strain evidence="9 10">DSM 44666</strain>
    </source>
</reference>
<keyword evidence="3 6" id="KW-0378">Hydrolase</keyword>
<protein>
    <submittedName>
        <fullName evidence="9">Serine protease AprX</fullName>
    </submittedName>
</protein>
<dbReference type="InterPro" id="IPR023828">
    <property type="entry name" value="Peptidase_S8_Ser-AS"/>
</dbReference>
<proteinExistence type="inferred from homology"/>
<feature type="active site" description="Charge relay system" evidence="5 6">
    <location>
        <position position="141"/>
    </location>
</feature>
<keyword evidence="4 6" id="KW-0720">Serine protease</keyword>
<evidence type="ECO:0000256" key="4">
    <source>
        <dbReference type="ARBA" id="ARBA00022825"/>
    </source>
</evidence>
<evidence type="ECO:0000256" key="6">
    <source>
        <dbReference type="PROSITE-ProRule" id="PRU01240"/>
    </source>
</evidence>
<dbReference type="GO" id="GO:0006508">
    <property type="term" value="P:proteolysis"/>
    <property type="evidence" value="ECO:0007669"/>
    <property type="project" value="UniProtKB-KW"/>
</dbReference>
<dbReference type="PRINTS" id="PR00723">
    <property type="entry name" value="SUBTILISIN"/>
</dbReference>
<evidence type="ECO:0000259" key="8">
    <source>
        <dbReference type="Pfam" id="PF00082"/>
    </source>
</evidence>
<dbReference type="InterPro" id="IPR000209">
    <property type="entry name" value="Peptidase_S8/S53_dom"/>
</dbReference>
<dbReference type="AlphaFoldDB" id="A0A1M4ZI12"/>
<feature type="domain" description="Peptidase S8/S53" evidence="8">
    <location>
        <begin position="132"/>
        <end position="401"/>
    </location>
</feature>
<comment type="similarity">
    <text evidence="1 6 7">Belongs to the peptidase S8 family.</text>
</comment>
<dbReference type="OrthoDB" id="9798386at2"/>
<feature type="active site" description="Charge relay system" evidence="5 6">
    <location>
        <position position="176"/>
    </location>
</feature>